<reference evidence="2" key="1">
    <citation type="submission" date="2020-08" db="EMBL/GenBank/DDBJ databases">
        <title>Food and environmental bacterial isolates.</title>
        <authorList>
            <person name="Richter L."/>
            <person name="Du Plessis E.M."/>
            <person name="Duvenage S."/>
            <person name="Allam M."/>
            <person name="Korsten L."/>
        </authorList>
    </citation>
    <scope>NUCLEOTIDE SEQUENCE</scope>
    <source>
        <strain evidence="2">UPMP2127</strain>
    </source>
</reference>
<accession>A0AAP2FCF1</accession>
<sequence length="162" mass="18407">MKFCHYISTLLSVMLSFSALAEESPIRGHGRIVPFKYGPAITPDNQATLLPIYPRVYRDLFHCKPVFRLTGKVDEMVWVNTADLTPLEIKEGNAEALFYSETDLLLKTTGYQQGDCLEVVMEVDDGGDIYEGQKILTVYAMVNAHGIVHFRQPFKEYTLNIR</sequence>
<feature type="signal peptide" evidence="1">
    <location>
        <begin position="1"/>
        <end position="21"/>
    </location>
</feature>
<protein>
    <submittedName>
        <fullName evidence="2">Uncharacterized protein</fullName>
    </submittedName>
</protein>
<evidence type="ECO:0000313" key="3">
    <source>
        <dbReference type="Proteomes" id="UP000659084"/>
    </source>
</evidence>
<proteinExistence type="predicted"/>
<comment type="caution">
    <text evidence="2">The sequence shown here is derived from an EMBL/GenBank/DDBJ whole genome shotgun (WGS) entry which is preliminary data.</text>
</comment>
<evidence type="ECO:0000256" key="1">
    <source>
        <dbReference type="SAM" id="SignalP"/>
    </source>
</evidence>
<dbReference type="EMBL" id="JACNYO010000025">
    <property type="protein sequence ID" value="MBC3214535.1"/>
    <property type="molecule type" value="Genomic_DNA"/>
</dbReference>
<feature type="chain" id="PRO_5042945330" evidence="1">
    <location>
        <begin position="22"/>
        <end position="162"/>
    </location>
</feature>
<dbReference type="AlphaFoldDB" id="A0AAP2FCF1"/>
<evidence type="ECO:0000313" key="2">
    <source>
        <dbReference type="EMBL" id="MBC3214535.1"/>
    </source>
</evidence>
<dbReference type="Proteomes" id="UP000659084">
    <property type="component" value="Unassembled WGS sequence"/>
</dbReference>
<organism evidence="2 3">
    <name type="scientific">Serratia fonticola</name>
    <dbReference type="NCBI Taxonomy" id="47917"/>
    <lineage>
        <taxon>Bacteria</taxon>
        <taxon>Pseudomonadati</taxon>
        <taxon>Pseudomonadota</taxon>
        <taxon>Gammaproteobacteria</taxon>
        <taxon>Enterobacterales</taxon>
        <taxon>Yersiniaceae</taxon>
        <taxon>Serratia</taxon>
    </lineage>
</organism>
<dbReference type="RefSeq" id="WP_071683492.1">
    <property type="nucleotide sequence ID" value="NZ_CP040182.1"/>
</dbReference>
<gene>
    <name evidence="2" type="ORF">H8J20_20545</name>
</gene>
<name>A0AAP2FCF1_SERFO</name>
<keyword evidence="1" id="KW-0732">Signal</keyword>